<accession>A0A9P5PBB8</accession>
<organism evidence="1 2">
    <name type="scientific">Rhodocollybia butyracea</name>
    <dbReference type="NCBI Taxonomy" id="206335"/>
    <lineage>
        <taxon>Eukaryota</taxon>
        <taxon>Fungi</taxon>
        <taxon>Dikarya</taxon>
        <taxon>Basidiomycota</taxon>
        <taxon>Agaricomycotina</taxon>
        <taxon>Agaricomycetes</taxon>
        <taxon>Agaricomycetidae</taxon>
        <taxon>Agaricales</taxon>
        <taxon>Marasmiineae</taxon>
        <taxon>Omphalotaceae</taxon>
        <taxon>Rhodocollybia</taxon>
    </lineage>
</organism>
<gene>
    <name evidence="1" type="ORF">BDP27DRAFT_1431794</name>
</gene>
<dbReference type="OrthoDB" id="1918at2759"/>
<keyword evidence="2" id="KW-1185">Reference proteome</keyword>
<evidence type="ECO:0000313" key="2">
    <source>
        <dbReference type="Proteomes" id="UP000772434"/>
    </source>
</evidence>
<sequence>MAVGGRRMLHLEHMATHPELVAPQNLEAGSARDLGDHLGEEVPGLVLFHHPVQSSFGTIHSGSTDGPDLLYSTEITTRNPQKVSYDVQKDRVNVAVTFIKSGFLSHTTSRKMVSKLSFIRAAFRLGETVGVETLNKRQGRARIVQPSAHLETHKSLIQYSLHPTLLGKYTTDFGAEGIVIHRDGLRGERGSAYKAPLSATLCEKPPSSENSSKYTGEQQYIPGVVKSSASSLHQFCVQWGMEIISLKTLWMKKGYSSIHTMGSSLTGRAELKSGSTLL</sequence>
<proteinExistence type="predicted"/>
<name>A0A9P5PBB8_9AGAR</name>
<dbReference type="Proteomes" id="UP000772434">
    <property type="component" value="Unassembled WGS sequence"/>
</dbReference>
<evidence type="ECO:0000313" key="1">
    <source>
        <dbReference type="EMBL" id="KAF9059135.1"/>
    </source>
</evidence>
<reference evidence="1" key="1">
    <citation type="submission" date="2020-11" db="EMBL/GenBank/DDBJ databases">
        <authorList>
            <consortium name="DOE Joint Genome Institute"/>
            <person name="Ahrendt S."/>
            <person name="Riley R."/>
            <person name="Andreopoulos W."/>
            <person name="Labutti K."/>
            <person name="Pangilinan J."/>
            <person name="Ruiz-Duenas F.J."/>
            <person name="Barrasa J.M."/>
            <person name="Sanchez-Garcia M."/>
            <person name="Camarero S."/>
            <person name="Miyauchi S."/>
            <person name="Serrano A."/>
            <person name="Linde D."/>
            <person name="Babiker R."/>
            <person name="Drula E."/>
            <person name="Ayuso-Fernandez I."/>
            <person name="Pacheco R."/>
            <person name="Padilla G."/>
            <person name="Ferreira P."/>
            <person name="Barriuso J."/>
            <person name="Kellner H."/>
            <person name="Castanera R."/>
            <person name="Alfaro M."/>
            <person name="Ramirez L."/>
            <person name="Pisabarro A.G."/>
            <person name="Kuo A."/>
            <person name="Tritt A."/>
            <person name="Lipzen A."/>
            <person name="He G."/>
            <person name="Yan M."/>
            <person name="Ng V."/>
            <person name="Cullen D."/>
            <person name="Martin F."/>
            <person name="Rosso M.-N."/>
            <person name="Henrissat B."/>
            <person name="Hibbett D."/>
            <person name="Martinez A.T."/>
            <person name="Grigoriev I.V."/>
        </authorList>
    </citation>
    <scope>NUCLEOTIDE SEQUENCE</scope>
    <source>
        <strain evidence="1">AH 40177</strain>
    </source>
</reference>
<dbReference type="AlphaFoldDB" id="A0A9P5PBB8"/>
<protein>
    <submittedName>
        <fullName evidence="1">Uncharacterized protein</fullName>
    </submittedName>
</protein>
<dbReference type="EMBL" id="JADNRY010000323">
    <property type="protein sequence ID" value="KAF9059135.1"/>
    <property type="molecule type" value="Genomic_DNA"/>
</dbReference>
<comment type="caution">
    <text evidence="1">The sequence shown here is derived from an EMBL/GenBank/DDBJ whole genome shotgun (WGS) entry which is preliminary data.</text>
</comment>